<gene>
    <name evidence="2" type="ORF">SAMN03080599_00290</name>
</gene>
<keyword evidence="3" id="KW-1185">Reference proteome</keyword>
<dbReference type="Pfam" id="PF12746">
    <property type="entry name" value="GNAT_acetyltran"/>
    <property type="match status" value="1"/>
</dbReference>
<dbReference type="Gene3D" id="3.40.630.30">
    <property type="match status" value="1"/>
</dbReference>
<name>A0A1G5RRA9_9FIRM</name>
<dbReference type="Proteomes" id="UP000199208">
    <property type="component" value="Unassembled WGS sequence"/>
</dbReference>
<dbReference type="PROSITE" id="PS51186">
    <property type="entry name" value="GNAT"/>
    <property type="match status" value="1"/>
</dbReference>
<evidence type="ECO:0000259" key="1">
    <source>
        <dbReference type="PROSITE" id="PS51186"/>
    </source>
</evidence>
<evidence type="ECO:0000313" key="3">
    <source>
        <dbReference type="Proteomes" id="UP000199208"/>
    </source>
</evidence>
<reference evidence="2 3" key="1">
    <citation type="submission" date="2016-10" db="EMBL/GenBank/DDBJ databases">
        <authorList>
            <person name="de Groot N.N."/>
        </authorList>
    </citation>
    <scope>NUCLEOTIDE SEQUENCE [LARGE SCALE GENOMIC DNA]</scope>
    <source>
        <strain evidence="2 3">DSM 2784</strain>
    </source>
</reference>
<dbReference type="STRING" id="1120920.SAMN03080599_00290"/>
<feature type="domain" description="N-acetyltransferase" evidence="1">
    <location>
        <begin position="150"/>
        <end position="282"/>
    </location>
</feature>
<dbReference type="EMBL" id="FMWL01000001">
    <property type="protein sequence ID" value="SCZ76537.1"/>
    <property type="molecule type" value="Genomic_DNA"/>
</dbReference>
<proteinExistence type="predicted"/>
<dbReference type="AlphaFoldDB" id="A0A1G5RRA9"/>
<dbReference type="InterPro" id="IPR027365">
    <property type="entry name" value="GNAT_acetyltra_YdfB-like"/>
</dbReference>
<dbReference type="InterPro" id="IPR016181">
    <property type="entry name" value="Acyl_CoA_acyltransferase"/>
</dbReference>
<organism evidence="2 3">
    <name type="scientific">Acidaminobacter hydrogenoformans DSM 2784</name>
    <dbReference type="NCBI Taxonomy" id="1120920"/>
    <lineage>
        <taxon>Bacteria</taxon>
        <taxon>Bacillati</taxon>
        <taxon>Bacillota</taxon>
        <taxon>Clostridia</taxon>
        <taxon>Peptostreptococcales</taxon>
        <taxon>Acidaminobacteraceae</taxon>
        <taxon>Acidaminobacter</taxon>
    </lineage>
</organism>
<keyword evidence="2" id="KW-0808">Transferase</keyword>
<dbReference type="GO" id="GO:0016747">
    <property type="term" value="F:acyltransferase activity, transferring groups other than amino-acyl groups"/>
    <property type="evidence" value="ECO:0007669"/>
    <property type="project" value="InterPro"/>
</dbReference>
<dbReference type="SUPFAM" id="SSF55729">
    <property type="entry name" value="Acyl-CoA N-acyltransferases (Nat)"/>
    <property type="match status" value="1"/>
</dbReference>
<dbReference type="InterPro" id="IPR000182">
    <property type="entry name" value="GNAT_dom"/>
</dbReference>
<evidence type="ECO:0000313" key="2">
    <source>
        <dbReference type="EMBL" id="SCZ76537.1"/>
    </source>
</evidence>
<sequence length="282" mass="31203">MKELSIEILEASEVSRRGLWSELQSFAQCDPARHYFILLGLLNPEKTFRSVITARDDRGNLLATFLQRSSGNAQLMMSQKLMDGSSPQESLQSFAEAVRRIGFNQLIAAMSYCEAIAPFDLFVSHTVGAEISVMSAETAASKELQKEIICDLEPLMTSDLDEIIALYQRCFHSFTPRPVMEEKLLSGRGHGVVVRKNGQIAACAQSEFETSQHALIVGVATTPELRGRGMASACVAGLVKQLAVPGRDFALQYDNPCAGRIYKRLGFIPVDHVGHYNFRKEQ</sequence>
<accession>A0A1G5RRA9</accession>
<protein>
    <submittedName>
        <fullName evidence="2">GNAT acetyltransferase</fullName>
    </submittedName>
</protein>